<evidence type="ECO:0000313" key="1">
    <source>
        <dbReference type="EMBL" id="KAH7865012.1"/>
    </source>
</evidence>
<protein>
    <submittedName>
        <fullName evidence="1">Uncharacterized protein</fullName>
    </submittedName>
</protein>
<evidence type="ECO:0000313" key="2">
    <source>
        <dbReference type="Proteomes" id="UP000828048"/>
    </source>
</evidence>
<reference evidence="1 2" key="1">
    <citation type="journal article" date="2021" name="Hortic Res">
        <title>High-quality reference genome and annotation aids understanding of berry development for evergreen blueberry (Vaccinium darrowii).</title>
        <authorList>
            <person name="Yu J."/>
            <person name="Hulse-Kemp A.M."/>
            <person name="Babiker E."/>
            <person name="Staton M."/>
        </authorList>
    </citation>
    <scope>NUCLEOTIDE SEQUENCE [LARGE SCALE GENOMIC DNA]</scope>
    <source>
        <strain evidence="2">cv. NJ 8807/NJ 8810</strain>
        <tissue evidence="1">Young leaf</tissue>
    </source>
</reference>
<gene>
    <name evidence="1" type="ORF">Vadar_001156</name>
</gene>
<name>A0ACB7ZGI5_9ERIC</name>
<accession>A0ACB7ZGI5</accession>
<proteinExistence type="predicted"/>
<dbReference type="EMBL" id="CM037159">
    <property type="protein sequence ID" value="KAH7865012.1"/>
    <property type="molecule type" value="Genomic_DNA"/>
</dbReference>
<organism evidence="1 2">
    <name type="scientific">Vaccinium darrowii</name>
    <dbReference type="NCBI Taxonomy" id="229202"/>
    <lineage>
        <taxon>Eukaryota</taxon>
        <taxon>Viridiplantae</taxon>
        <taxon>Streptophyta</taxon>
        <taxon>Embryophyta</taxon>
        <taxon>Tracheophyta</taxon>
        <taxon>Spermatophyta</taxon>
        <taxon>Magnoliopsida</taxon>
        <taxon>eudicotyledons</taxon>
        <taxon>Gunneridae</taxon>
        <taxon>Pentapetalae</taxon>
        <taxon>asterids</taxon>
        <taxon>Ericales</taxon>
        <taxon>Ericaceae</taxon>
        <taxon>Vaccinioideae</taxon>
        <taxon>Vaccinieae</taxon>
        <taxon>Vaccinium</taxon>
    </lineage>
</organism>
<comment type="caution">
    <text evidence="1">The sequence shown here is derived from an EMBL/GenBank/DDBJ whole genome shotgun (WGS) entry which is preliminary data.</text>
</comment>
<keyword evidence="2" id="KW-1185">Reference proteome</keyword>
<sequence length="181" mass="20595">MQDGDETKVETTKTALRRIDISNLIEMIERGFIHFKIEEFNKFSPCFEELAKEQHPKFLVFACIDSRVCLSRVLDFRPGDAFMARNIANFVLGFNQVEVILVIGHSKCGGIKTLMALPDDAAPTYDFIHDWIKIGLPAKAKVMAEFGNEPFEIQCKMCEKKSFRFEVSTLEPNPSSGFEFS</sequence>
<dbReference type="Proteomes" id="UP000828048">
    <property type="component" value="Chromosome 9"/>
</dbReference>